<accession>A0A9Q4DBT5</accession>
<keyword evidence="1" id="KW-0472">Membrane</keyword>
<keyword evidence="1" id="KW-1133">Transmembrane helix</keyword>
<dbReference type="GeneID" id="89334413"/>
<reference evidence="3" key="3">
    <citation type="submission" date="2024-02" db="EMBL/GenBank/DDBJ databases">
        <authorList>
            <person name="Choi B."/>
        </authorList>
    </citation>
    <scope>NUCLEOTIDE SEQUENCE</scope>
    <source>
        <strain evidence="3">UMB1016</strain>
    </source>
</reference>
<protein>
    <recommendedName>
        <fullName evidence="6">Prepilin-type N-terminal cleavage/methylation domain-containing protein</fullName>
    </recommendedName>
</protein>
<dbReference type="EMBL" id="CP145132">
    <property type="protein sequence ID" value="WWC53993.1"/>
    <property type="molecule type" value="Genomic_DNA"/>
</dbReference>
<proteinExistence type="predicted"/>
<evidence type="ECO:0008006" key="6">
    <source>
        <dbReference type="Google" id="ProtNLM"/>
    </source>
</evidence>
<accession>A0A1E9PGN8</accession>
<dbReference type="RefSeq" id="WP_070559859.1">
    <property type="nucleotide sequence ID" value="NZ_CAJHLG010000003.1"/>
</dbReference>
<evidence type="ECO:0000313" key="2">
    <source>
        <dbReference type="EMBL" id="MCY3087559.1"/>
    </source>
</evidence>
<evidence type="ECO:0000313" key="4">
    <source>
        <dbReference type="Proteomes" id="UP000250354"/>
    </source>
</evidence>
<dbReference type="Proteomes" id="UP000250354">
    <property type="component" value="Chromosome"/>
</dbReference>
<reference evidence="2" key="2">
    <citation type="submission" date="2022-09" db="EMBL/GenBank/DDBJ databases">
        <title>Aerococcus urinae taxonomy study.</title>
        <authorList>
            <person name="Christensen J."/>
            <person name="Senneby E."/>
        </authorList>
    </citation>
    <scope>NUCLEOTIDE SEQUENCE</scope>
    <source>
        <strain evidence="2">LUND-41-B12</strain>
    </source>
</reference>
<name>A0A1E9PGN8_9LACT</name>
<dbReference type="EMBL" id="JAOTMY010000002">
    <property type="protein sequence ID" value="MCY3087559.1"/>
    <property type="molecule type" value="Genomic_DNA"/>
</dbReference>
<reference evidence="3 4" key="1">
    <citation type="journal article" date="2020" name="J. Bacteriol.">
        <title>Aerococcus urinae Isolated from Women with Lower Urinary Tract Symptoms: In Vitro Aggregation and Genome Analysis.</title>
        <authorList>
            <person name="Hilt E.E."/>
            <person name="Putonti C."/>
            <person name="Thomas-White K."/>
            <person name="Lewis A.L."/>
            <person name="Visick K.L."/>
            <person name="Gilbert N.M."/>
            <person name="Wolfe A.J."/>
        </authorList>
    </citation>
    <scope>NUCLEOTIDE SEQUENCE [LARGE SCALE GENOMIC DNA]</scope>
    <source>
        <strain evidence="3 4">UMB1016</strain>
    </source>
</reference>
<keyword evidence="4" id="KW-1185">Reference proteome</keyword>
<feature type="transmembrane region" description="Helical" evidence="1">
    <location>
        <begin position="12"/>
        <end position="37"/>
    </location>
</feature>
<evidence type="ECO:0000313" key="3">
    <source>
        <dbReference type="EMBL" id="WWC53993.1"/>
    </source>
</evidence>
<evidence type="ECO:0000313" key="5">
    <source>
        <dbReference type="Proteomes" id="UP001069047"/>
    </source>
</evidence>
<dbReference type="Proteomes" id="UP001069047">
    <property type="component" value="Unassembled WGS sequence"/>
</dbReference>
<keyword evidence="1" id="KW-0812">Transmembrane</keyword>
<organism evidence="2 5">
    <name type="scientific">Aerococcus mictus</name>
    <dbReference type="NCBI Taxonomy" id="2976810"/>
    <lineage>
        <taxon>Bacteria</taxon>
        <taxon>Bacillati</taxon>
        <taxon>Bacillota</taxon>
        <taxon>Bacilli</taxon>
        <taxon>Lactobacillales</taxon>
        <taxon>Aerococcaceae</taxon>
        <taxon>Aerococcus</taxon>
    </lineage>
</organism>
<sequence length="100" mass="11335">MWWKNVRNKAGFMLVEALVSLFLIASFVSLFVTMIPLQIGHFNRQQVALDQQETLYADILDSVGQEKTEQVNFIQGTAYVPGQEEVEAVSIELESVEDLE</sequence>
<evidence type="ECO:0000256" key="1">
    <source>
        <dbReference type="SAM" id="Phobius"/>
    </source>
</evidence>
<dbReference type="AlphaFoldDB" id="A0A1E9PGN8"/>
<gene>
    <name evidence="3" type="ORF">DBT44_0006195</name>
    <name evidence="2" type="ORF">ODY61_05425</name>
</gene>